<accession>A0A6A6YZ60</accession>
<keyword evidence="3" id="KW-1185">Reference proteome</keyword>
<feature type="region of interest" description="Disordered" evidence="1">
    <location>
        <begin position="1"/>
        <end position="38"/>
    </location>
</feature>
<sequence>MAVAFRFSDRSPRRRSRLHTTHRGQAESSAAGQKYTALSRWPRYRESLETAAAARLCAALPPSRKSRNTNSPHGDGRPSAERRPGITRVAGSTVGQTARDLSQRARAPHDSQPGRCPNEAVPRPRSTPAGGFSQATPLPPGLLPHFKMKQRIPTAGLAERLPQGPVREREGRAALRQHHV</sequence>
<dbReference type="OrthoDB" id="10672397at2759"/>
<dbReference type="AlphaFoldDB" id="A0A6A6YZ60"/>
<feature type="region of interest" description="Disordered" evidence="1">
    <location>
        <begin position="59"/>
        <end position="139"/>
    </location>
</feature>
<evidence type="ECO:0000313" key="3">
    <source>
        <dbReference type="Proteomes" id="UP000504636"/>
    </source>
</evidence>
<proteinExistence type="predicted"/>
<dbReference type="EMBL" id="MU003696">
    <property type="protein sequence ID" value="KAF2813215.1"/>
    <property type="molecule type" value="Genomic_DNA"/>
</dbReference>
<reference evidence="2 4" key="1">
    <citation type="journal article" date="2020" name="Stud. Mycol.">
        <title>101 Dothideomycetes genomes: a test case for predicting lifestyles and emergence of pathogens.</title>
        <authorList>
            <person name="Haridas S."/>
            <person name="Albert R."/>
            <person name="Binder M."/>
            <person name="Bloem J."/>
            <person name="Labutti K."/>
            <person name="Salamov A."/>
            <person name="Andreopoulos B."/>
            <person name="Baker S."/>
            <person name="Barry K."/>
            <person name="Bills G."/>
            <person name="Bluhm B."/>
            <person name="Cannon C."/>
            <person name="Castanera R."/>
            <person name="Culley D."/>
            <person name="Daum C."/>
            <person name="Ezra D."/>
            <person name="Gonzalez J."/>
            <person name="Henrissat B."/>
            <person name="Kuo A."/>
            <person name="Liang C."/>
            <person name="Lipzen A."/>
            <person name="Lutzoni F."/>
            <person name="Magnuson J."/>
            <person name="Mondo S."/>
            <person name="Nolan M."/>
            <person name="Ohm R."/>
            <person name="Pangilinan J."/>
            <person name="Park H.-J."/>
            <person name="Ramirez L."/>
            <person name="Alfaro M."/>
            <person name="Sun H."/>
            <person name="Tritt A."/>
            <person name="Yoshinaga Y."/>
            <person name="Zwiers L.-H."/>
            <person name="Turgeon B."/>
            <person name="Goodwin S."/>
            <person name="Spatafora J."/>
            <person name="Crous P."/>
            <person name="Grigoriev I."/>
        </authorList>
    </citation>
    <scope>NUCLEOTIDE SEQUENCE</scope>
    <source>
        <strain evidence="2 4">CBS 304.34</strain>
    </source>
</reference>
<dbReference type="Proteomes" id="UP000504636">
    <property type="component" value="Unplaced"/>
</dbReference>
<reference evidence="4" key="3">
    <citation type="submission" date="2025-04" db="UniProtKB">
        <authorList>
            <consortium name="RefSeq"/>
        </authorList>
    </citation>
    <scope>IDENTIFICATION</scope>
    <source>
        <strain evidence="4">CBS 304.34</strain>
    </source>
</reference>
<gene>
    <name evidence="2 4" type="ORF">BDZ99DRAFT_517495</name>
</gene>
<evidence type="ECO:0000313" key="4">
    <source>
        <dbReference type="RefSeq" id="XP_033580179.1"/>
    </source>
</evidence>
<reference evidence="4" key="2">
    <citation type="submission" date="2020-04" db="EMBL/GenBank/DDBJ databases">
        <authorList>
            <consortium name="NCBI Genome Project"/>
        </authorList>
    </citation>
    <scope>NUCLEOTIDE SEQUENCE</scope>
    <source>
        <strain evidence="4">CBS 304.34</strain>
    </source>
</reference>
<feature type="region of interest" description="Disordered" evidence="1">
    <location>
        <begin position="156"/>
        <end position="180"/>
    </location>
</feature>
<protein>
    <submittedName>
        <fullName evidence="2 4">Uncharacterized protein</fullName>
    </submittedName>
</protein>
<feature type="compositionally biased region" description="Basic and acidic residues" evidence="1">
    <location>
        <begin position="74"/>
        <end position="84"/>
    </location>
</feature>
<organism evidence="2">
    <name type="scientific">Mytilinidion resinicola</name>
    <dbReference type="NCBI Taxonomy" id="574789"/>
    <lineage>
        <taxon>Eukaryota</taxon>
        <taxon>Fungi</taxon>
        <taxon>Dikarya</taxon>
        <taxon>Ascomycota</taxon>
        <taxon>Pezizomycotina</taxon>
        <taxon>Dothideomycetes</taxon>
        <taxon>Pleosporomycetidae</taxon>
        <taxon>Mytilinidiales</taxon>
        <taxon>Mytilinidiaceae</taxon>
        <taxon>Mytilinidion</taxon>
    </lineage>
</organism>
<name>A0A6A6YZ60_9PEZI</name>
<dbReference type="GeneID" id="54466077"/>
<evidence type="ECO:0000313" key="2">
    <source>
        <dbReference type="EMBL" id="KAF2813215.1"/>
    </source>
</evidence>
<dbReference type="RefSeq" id="XP_033580179.1">
    <property type="nucleotide sequence ID" value="XM_033725184.1"/>
</dbReference>
<feature type="compositionally biased region" description="Basic residues" evidence="1">
    <location>
        <begin position="12"/>
        <end position="22"/>
    </location>
</feature>
<evidence type="ECO:0000256" key="1">
    <source>
        <dbReference type="SAM" id="MobiDB-lite"/>
    </source>
</evidence>